<dbReference type="Gene3D" id="3.30.54.20">
    <property type="match status" value="1"/>
</dbReference>
<keyword evidence="5" id="KW-0067">ATP-binding</keyword>
<dbReference type="GO" id="GO:0005524">
    <property type="term" value="F:ATP binding"/>
    <property type="evidence" value="ECO:0007669"/>
    <property type="project" value="UniProtKB-KW"/>
</dbReference>
<dbReference type="FunFam" id="3.30.980.10:FF:000005">
    <property type="entry name" value="Threonyl-tRNA synthetase, mitochondrial"/>
    <property type="match status" value="1"/>
</dbReference>
<dbReference type="InterPro" id="IPR012947">
    <property type="entry name" value="tRNA_SAD"/>
</dbReference>
<evidence type="ECO:0000256" key="2">
    <source>
        <dbReference type="ARBA" id="ARBA00013163"/>
    </source>
</evidence>
<comment type="caution">
    <text evidence="11">The sequence shown here is derived from an EMBL/GenBank/DDBJ whole genome shotgun (WGS) entry which is preliminary data.</text>
</comment>
<feature type="non-terminal residue" evidence="11">
    <location>
        <position position="158"/>
    </location>
</feature>
<dbReference type="Proteomes" id="UP000229500">
    <property type="component" value="Unassembled WGS sequence"/>
</dbReference>
<dbReference type="PANTHER" id="PTHR11451">
    <property type="entry name" value="THREONINE-TRNA LIGASE"/>
    <property type="match status" value="1"/>
</dbReference>
<evidence type="ECO:0000259" key="10">
    <source>
        <dbReference type="SMART" id="SM00863"/>
    </source>
</evidence>
<evidence type="ECO:0000256" key="4">
    <source>
        <dbReference type="ARBA" id="ARBA00022741"/>
    </source>
</evidence>
<keyword evidence="7" id="KW-0030">Aminoacyl-tRNA synthetase</keyword>
<feature type="domain" description="Threonyl/alanyl tRNA synthetase SAD" evidence="10">
    <location>
        <begin position="78"/>
        <end position="127"/>
    </location>
</feature>
<dbReference type="InterPro" id="IPR018163">
    <property type="entry name" value="Thr/Ala-tRNA-synth_IIc_edit"/>
</dbReference>
<sequence>MGIGPAIEEGFYYDFDLPNPISEKNFGKITQEMAKIIKSKIPFEKKEFSTEKAKKFFKNQLYKLELIADLTKKGNKTVTLYQSGNFVDLCSGPHVSDSSQIGPFKLLSVAGAYWRGDEKNKMLVRIYGTCFKTKKELDKHLWQLKEAKKRDHRKIGKE</sequence>
<dbReference type="PANTHER" id="PTHR11451:SF44">
    <property type="entry name" value="THREONINE--TRNA LIGASE, CHLOROPLASTIC_MITOCHONDRIAL 2"/>
    <property type="match status" value="1"/>
</dbReference>
<evidence type="ECO:0000256" key="1">
    <source>
        <dbReference type="ARBA" id="ARBA00008226"/>
    </source>
</evidence>
<evidence type="ECO:0000256" key="3">
    <source>
        <dbReference type="ARBA" id="ARBA00022598"/>
    </source>
</evidence>
<evidence type="ECO:0000313" key="11">
    <source>
        <dbReference type="EMBL" id="PJE68782.1"/>
    </source>
</evidence>
<evidence type="ECO:0000256" key="9">
    <source>
        <dbReference type="ARBA" id="ARBA00049515"/>
    </source>
</evidence>
<dbReference type="EMBL" id="PFEL01000108">
    <property type="protein sequence ID" value="PJE68782.1"/>
    <property type="molecule type" value="Genomic_DNA"/>
</dbReference>
<evidence type="ECO:0000256" key="5">
    <source>
        <dbReference type="ARBA" id="ARBA00022840"/>
    </source>
</evidence>
<evidence type="ECO:0000313" key="12">
    <source>
        <dbReference type="Proteomes" id="UP000229500"/>
    </source>
</evidence>
<keyword evidence="6" id="KW-0648">Protein biosynthesis</keyword>
<dbReference type="Pfam" id="PF07973">
    <property type="entry name" value="tRNA_SAD"/>
    <property type="match status" value="1"/>
</dbReference>
<organism evidence="11 12">
    <name type="scientific">Candidatus Shapirobacteria bacterium CG10_big_fil_rev_8_21_14_0_10_38_14</name>
    <dbReference type="NCBI Taxonomy" id="1974483"/>
    <lineage>
        <taxon>Bacteria</taxon>
        <taxon>Candidatus Shapironibacteriota</taxon>
    </lineage>
</organism>
<evidence type="ECO:0000256" key="6">
    <source>
        <dbReference type="ARBA" id="ARBA00022917"/>
    </source>
</evidence>
<dbReference type="EC" id="6.1.1.3" evidence="2"/>
<keyword evidence="3 11" id="KW-0436">Ligase</keyword>
<accession>A0A2M8L4S5</accession>
<evidence type="ECO:0000256" key="8">
    <source>
        <dbReference type="ARBA" id="ARBA00031900"/>
    </source>
</evidence>
<evidence type="ECO:0000256" key="7">
    <source>
        <dbReference type="ARBA" id="ARBA00023146"/>
    </source>
</evidence>
<gene>
    <name evidence="11" type="ORF">COU96_03000</name>
</gene>
<dbReference type="GO" id="GO:0006435">
    <property type="term" value="P:threonyl-tRNA aminoacylation"/>
    <property type="evidence" value="ECO:0007669"/>
    <property type="project" value="TreeGrafter"/>
</dbReference>
<comment type="catalytic activity">
    <reaction evidence="9">
        <text>tRNA(Thr) + L-threonine + ATP = L-threonyl-tRNA(Thr) + AMP + diphosphate + H(+)</text>
        <dbReference type="Rhea" id="RHEA:24624"/>
        <dbReference type="Rhea" id="RHEA-COMP:9670"/>
        <dbReference type="Rhea" id="RHEA-COMP:9704"/>
        <dbReference type="ChEBI" id="CHEBI:15378"/>
        <dbReference type="ChEBI" id="CHEBI:30616"/>
        <dbReference type="ChEBI" id="CHEBI:33019"/>
        <dbReference type="ChEBI" id="CHEBI:57926"/>
        <dbReference type="ChEBI" id="CHEBI:78442"/>
        <dbReference type="ChEBI" id="CHEBI:78534"/>
        <dbReference type="ChEBI" id="CHEBI:456215"/>
        <dbReference type="EC" id="6.1.1.3"/>
    </reaction>
</comment>
<dbReference type="SUPFAM" id="SSF55186">
    <property type="entry name" value="ThrRS/AlaRS common domain"/>
    <property type="match status" value="1"/>
</dbReference>
<dbReference type="SMART" id="SM00863">
    <property type="entry name" value="tRNA_SAD"/>
    <property type="match status" value="1"/>
</dbReference>
<keyword evidence="4" id="KW-0547">Nucleotide-binding</keyword>
<reference evidence="12" key="1">
    <citation type="submission" date="2017-09" db="EMBL/GenBank/DDBJ databases">
        <title>Depth-based differentiation of microbial function through sediment-hosted aquifers and enrichment of novel symbionts in the deep terrestrial subsurface.</title>
        <authorList>
            <person name="Probst A.J."/>
            <person name="Ladd B."/>
            <person name="Jarett J.K."/>
            <person name="Geller-Mcgrath D.E."/>
            <person name="Sieber C.M.K."/>
            <person name="Emerson J.B."/>
            <person name="Anantharaman K."/>
            <person name="Thomas B.C."/>
            <person name="Malmstrom R."/>
            <person name="Stieglmeier M."/>
            <person name="Klingl A."/>
            <person name="Woyke T."/>
            <person name="Ryan C.M."/>
            <person name="Banfield J.F."/>
        </authorList>
    </citation>
    <scope>NUCLEOTIDE SEQUENCE [LARGE SCALE GENOMIC DNA]</scope>
</reference>
<dbReference type="AlphaFoldDB" id="A0A2M8L4S5"/>
<dbReference type="Gene3D" id="3.30.980.10">
    <property type="entry name" value="Threonyl-trna Synthetase, Chain A, domain 2"/>
    <property type="match status" value="1"/>
</dbReference>
<proteinExistence type="inferred from homology"/>
<protein>
    <recommendedName>
        <fullName evidence="2">threonine--tRNA ligase</fullName>
        <ecNumber evidence="2">6.1.1.3</ecNumber>
    </recommendedName>
    <alternativeName>
        <fullName evidence="8">Threonyl-tRNA synthetase</fullName>
    </alternativeName>
</protein>
<comment type="similarity">
    <text evidence="1">Belongs to the class-II aminoacyl-tRNA synthetase family.</text>
</comment>
<name>A0A2M8L4S5_9BACT</name>
<dbReference type="GO" id="GO:0004829">
    <property type="term" value="F:threonine-tRNA ligase activity"/>
    <property type="evidence" value="ECO:0007669"/>
    <property type="project" value="UniProtKB-EC"/>
</dbReference>